<feature type="transmembrane region" description="Helical" evidence="5">
    <location>
        <begin position="43"/>
        <end position="62"/>
    </location>
</feature>
<name>A0AAV4V4F7_CAEEX</name>
<dbReference type="GO" id="GO:0008519">
    <property type="term" value="F:ammonium channel activity"/>
    <property type="evidence" value="ECO:0007669"/>
    <property type="project" value="InterPro"/>
</dbReference>
<dbReference type="Gene3D" id="1.10.3430.10">
    <property type="entry name" value="Ammonium transporter AmtB like domains"/>
    <property type="match status" value="2"/>
</dbReference>
<evidence type="ECO:0000259" key="6">
    <source>
        <dbReference type="Pfam" id="PF00909"/>
    </source>
</evidence>
<dbReference type="PANTHER" id="PTHR11730">
    <property type="entry name" value="AMMONIUM TRANSPORTER"/>
    <property type="match status" value="1"/>
</dbReference>
<dbReference type="InterPro" id="IPR024041">
    <property type="entry name" value="NH4_transpt_AmtB-like_dom"/>
</dbReference>
<evidence type="ECO:0000313" key="7">
    <source>
        <dbReference type="EMBL" id="GIY64440.1"/>
    </source>
</evidence>
<evidence type="ECO:0000256" key="1">
    <source>
        <dbReference type="ARBA" id="ARBA00004141"/>
    </source>
</evidence>
<dbReference type="Pfam" id="PF00909">
    <property type="entry name" value="Ammonium_transp"/>
    <property type="match status" value="2"/>
</dbReference>
<dbReference type="Proteomes" id="UP001054945">
    <property type="component" value="Unassembled WGS sequence"/>
</dbReference>
<keyword evidence="4 5" id="KW-0472">Membrane</keyword>
<feature type="transmembrane region" description="Helical" evidence="5">
    <location>
        <begin position="134"/>
        <end position="152"/>
    </location>
</feature>
<feature type="domain" description="Ammonium transporter AmtB-like" evidence="6">
    <location>
        <begin position="124"/>
        <end position="305"/>
    </location>
</feature>
<feature type="domain" description="Ammonium transporter AmtB-like" evidence="6">
    <location>
        <begin position="21"/>
        <end position="93"/>
    </location>
</feature>
<sequence length="311" mass="33092">MQSGRSLKKSMSKILFQRVFLPPPCYALLESGIVSRKNEVNILVKNATNVLVGGFAYWAFGFGFSFGQSYSNLFIAFGSFFITASMEEMGNGASSPATVWSLLWSSSCTACRGLDVEGQRISGHSRAVDVGGSGVVHLVGGCCGLVAAAILGPRTGRYDKGTQLLPLGNPTNALLGLFMLWWGWLGFSAGSTTGIVDDKWKYSSSFFVKDGIHDVPILMNAVMGSLVSISGGCTIVRPWEAIVIGMVGGILVLITIPLIDKLHIDDPTNTFAVHGIAGAWGMLSIGLFSVKDNMRNYTRGLDGLFKGVVGS</sequence>
<dbReference type="GO" id="GO:0097272">
    <property type="term" value="P:ammonium homeostasis"/>
    <property type="evidence" value="ECO:0007669"/>
    <property type="project" value="TreeGrafter"/>
</dbReference>
<proteinExistence type="predicted"/>
<evidence type="ECO:0000256" key="4">
    <source>
        <dbReference type="ARBA" id="ARBA00023136"/>
    </source>
</evidence>
<feature type="transmembrane region" description="Helical" evidence="5">
    <location>
        <begin position="241"/>
        <end position="259"/>
    </location>
</feature>
<comment type="subcellular location">
    <subcellularLocation>
        <location evidence="1">Membrane</location>
        <topology evidence="1">Multi-pass membrane protein</topology>
    </subcellularLocation>
</comment>
<dbReference type="PANTHER" id="PTHR11730:SF58">
    <property type="entry name" value="AMMONIUM TRANSPORTER"/>
    <property type="match status" value="1"/>
</dbReference>
<feature type="transmembrane region" description="Helical" evidence="5">
    <location>
        <begin position="173"/>
        <end position="195"/>
    </location>
</feature>
<feature type="transmembrane region" description="Helical" evidence="5">
    <location>
        <begin position="215"/>
        <end position="236"/>
    </location>
</feature>
<dbReference type="InterPro" id="IPR029020">
    <property type="entry name" value="Ammonium/urea_transptr"/>
</dbReference>
<comment type="caution">
    <text evidence="7">The sequence shown here is derived from an EMBL/GenBank/DDBJ whole genome shotgun (WGS) entry which is preliminary data.</text>
</comment>
<reference evidence="7 8" key="1">
    <citation type="submission" date="2021-06" db="EMBL/GenBank/DDBJ databases">
        <title>Caerostris extrusa draft genome.</title>
        <authorList>
            <person name="Kono N."/>
            <person name="Arakawa K."/>
        </authorList>
    </citation>
    <scope>NUCLEOTIDE SEQUENCE [LARGE SCALE GENOMIC DNA]</scope>
</reference>
<keyword evidence="8" id="KW-1185">Reference proteome</keyword>
<dbReference type="EMBL" id="BPLR01013875">
    <property type="protein sequence ID" value="GIY64440.1"/>
    <property type="molecule type" value="Genomic_DNA"/>
</dbReference>
<dbReference type="AlphaFoldDB" id="A0AAV4V4F7"/>
<evidence type="ECO:0000256" key="2">
    <source>
        <dbReference type="ARBA" id="ARBA00022692"/>
    </source>
</evidence>
<dbReference type="GO" id="GO:0005886">
    <property type="term" value="C:plasma membrane"/>
    <property type="evidence" value="ECO:0007669"/>
    <property type="project" value="TreeGrafter"/>
</dbReference>
<accession>A0AAV4V4F7</accession>
<keyword evidence="2 5" id="KW-0812">Transmembrane</keyword>
<evidence type="ECO:0000256" key="3">
    <source>
        <dbReference type="ARBA" id="ARBA00022989"/>
    </source>
</evidence>
<organism evidence="7 8">
    <name type="scientific">Caerostris extrusa</name>
    <name type="common">Bark spider</name>
    <name type="synonym">Caerostris bankana</name>
    <dbReference type="NCBI Taxonomy" id="172846"/>
    <lineage>
        <taxon>Eukaryota</taxon>
        <taxon>Metazoa</taxon>
        <taxon>Ecdysozoa</taxon>
        <taxon>Arthropoda</taxon>
        <taxon>Chelicerata</taxon>
        <taxon>Arachnida</taxon>
        <taxon>Araneae</taxon>
        <taxon>Araneomorphae</taxon>
        <taxon>Entelegynae</taxon>
        <taxon>Araneoidea</taxon>
        <taxon>Araneidae</taxon>
        <taxon>Caerostris</taxon>
    </lineage>
</organism>
<gene>
    <name evidence="7" type="primary">amt-3</name>
    <name evidence="7" type="ORF">CEXT_321851</name>
</gene>
<dbReference type="SUPFAM" id="SSF111352">
    <property type="entry name" value="Ammonium transporter"/>
    <property type="match status" value="1"/>
</dbReference>
<feature type="transmembrane region" description="Helical" evidence="5">
    <location>
        <begin position="271"/>
        <end position="290"/>
    </location>
</feature>
<evidence type="ECO:0000256" key="5">
    <source>
        <dbReference type="SAM" id="Phobius"/>
    </source>
</evidence>
<evidence type="ECO:0000313" key="8">
    <source>
        <dbReference type="Proteomes" id="UP001054945"/>
    </source>
</evidence>
<protein>
    <submittedName>
        <fullName evidence="7">Ammonium transporter 3</fullName>
    </submittedName>
</protein>
<keyword evidence="3 5" id="KW-1133">Transmembrane helix</keyword>